<feature type="transmembrane region" description="Helical" evidence="1">
    <location>
        <begin position="51"/>
        <end position="71"/>
    </location>
</feature>
<name>A0A1M5EV89_9ALTE</name>
<evidence type="ECO:0000313" key="3">
    <source>
        <dbReference type="Proteomes" id="UP000184520"/>
    </source>
</evidence>
<evidence type="ECO:0008006" key="4">
    <source>
        <dbReference type="Google" id="ProtNLM"/>
    </source>
</evidence>
<organism evidence="2 3">
    <name type="scientific">Marisediminitalea aggregata</name>
    <dbReference type="NCBI Taxonomy" id="634436"/>
    <lineage>
        <taxon>Bacteria</taxon>
        <taxon>Pseudomonadati</taxon>
        <taxon>Pseudomonadota</taxon>
        <taxon>Gammaproteobacteria</taxon>
        <taxon>Alteromonadales</taxon>
        <taxon>Alteromonadaceae</taxon>
        <taxon>Marisediminitalea</taxon>
    </lineage>
</organism>
<feature type="transmembrane region" description="Helical" evidence="1">
    <location>
        <begin position="194"/>
        <end position="213"/>
    </location>
</feature>
<evidence type="ECO:0000256" key="1">
    <source>
        <dbReference type="SAM" id="Phobius"/>
    </source>
</evidence>
<dbReference type="Proteomes" id="UP000184520">
    <property type="component" value="Unassembled WGS sequence"/>
</dbReference>
<dbReference type="AlphaFoldDB" id="A0A1M5EV89"/>
<accession>A0A1M5EV89</accession>
<dbReference type="OrthoDB" id="6386255at2"/>
<reference evidence="3" key="1">
    <citation type="submission" date="2016-11" db="EMBL/GenBank/DDBJ databases">
        <authorList>
            <person name="Varghese N."/>
            <person name="Submissions S."/>
        </authorList>
    </citation>
    <scope>NUCLEOTIDE SEQUENCE [LARGE SCALE GENOMIC DNA]</scope>
    <source>
        <strain evidence="3">CGMCC 1.8995</strain>
    </source>
</reference>
<keyword evidence="1" id="KW-0812">Transmembrane</keyword>
<dbReference type="EMBL" id="FQWD01000001">
    <property type="protein sequence ID" value="SHF83117.1"/>
    <property type="molecule type" value="Genomic_DNA"/>
</dbReference>
<sequence>MTQGRIQLQGAIAAFTCAACFIIGAVTLKWIAPDIYVFPEGRLRVIEQYGVLLHVWHFIIFPLVGLSVLFLNRTLVKQTTPPLGGFSTLCTLVAYVALCHDIAMFTIETLSNELFLQQHFESHQQLTQQTMTIYSVLIKLRASTEWGIDVWLCLMNVYLLFQRRFHPILQILGIAVGVLGVLVLFNSSFHYLEFTYLSGMIIWFLSVGVWLAITNPPSTHSDNLGT</sequence>
<feature type="transmembrane region" description="Helical" evidence="1">
    <location>
        <begin position="83"/>
        <end position="107"/>
    </location>
</feature>
<keyword evidence="3" id="KW-1185">Reference proteome</keyword>
<dbReference type="RefSeq" id="WP_073317435.1">
    <property type="nucleotide sequence ID" value="NZ_FQWD01000001.1"/>
</dbReference>
<feature type="transmembrane region" description="Helical" evidence="1">
    <location>
        <begin position="12"/>
        <end position="31"/>
    </location>
</feature>
<feature type="transmembrane region" description="Helical" evidence="1">
    <location>
        <begin position="168"/>
        <end position="188"/>
    </location>
</feature>
<proteinExistence type="predicted"/>
<protein>
    <recommendedName>
        <fullName evidence="4">DUF4386 domain-containing protein</fullName>
    </recommendedName>
</protein>
<keyword evidence="1" id="KW-0472">Membrane</keyword>
<keyword evidence="1" id="KW-1133">Transmembrane helix</keyword>
<gene>
    <name evidence="2" type="ORF">SAMN05216361_0556</name>
</gene>
<evidence type="ECO:0000313" key="2">
    <source>
        <dbReference type="EMBL" id="SHF83117.1"/>
    </source>
</evidence>